<keyword evidence="3 6" id="KW-0812">Transmembrane</keyword>
<organism evidence="7 8">
    <name type="scientific">Granulicella rosea</name>
    <dbReference type="NCBI Taxonomy" id="474952"/>
    <lineage>
        <taxon>Bacteria</taxon>
        <taxon>Pseudomonadati</taxon>
        <taxon>Acidobacteriota</taxon>
        <taxon>Terriglobia</taxon>
        <taxon>Terriglobales</taxon>
        <taxon>Acidobacteriaceae</taxon>
        <taxon>Granulicella</taxon>
    </lineage>
</organism>
<comment type="subcellular location">
    <subcellularLocation>
        <location evidence="1">Cell membrane</location>
        <topology evidence="1">Multi-pass membrane protein</topology>
    </subcellularLocation>
</comment>
<dbReference type="OrthoDB" id="105720at2"/>
<evidence type="ECO:0000256" key="5">
    <source>
        <dbReference type="ARBA" id="ARBA00023136"/>
    </source>
</evidence>
<dbReference type="PANTHER" id="PTHR30509">
    <property type="entry name" value="P-HYDROXYBENZOIC ACID EFFLUX PUMP SUBUNIT-RELATED"/>
    <property type="match status" value="1"/>
</dbReference>
<evidence type="ECO:0000313" key="7">
    <source>
        <dbReference type="EMBL" id="SNT44034.1"/>
    </source>
</evidence>
<gene>
    <name evidence="7" type="ORF">SAMN05421770_11718</name>
</gene>
<feature type="transmembrane region" description="Helical" evidence="6">
    <location>
        <begin position="136"/>
        <end position="153"/>
    </location>
</feature>
<dbReference type="EMBL" id="FZOU01000017">
    <property type="protein sequence ID" value="SNT44034.1"/>
    <property type="molecule type" value="Genomic_DNA"/>
</dbReference>
<feature type="transmembrane region" description="Helical" evidence="6">
    <location>
        <begin position="85"/>
        <end position="105"/>
    </location>
</feature>
<dbReference type="RefSeq" id="WP_089410494.1">
    <property type="nucleotide sequence ID" value="NZ_FZOU01000017.1"/>
</dbReference>
<feature type="transmembrane region" description="Helical" evidence="6">
    <location>
        <begin position="449"/>
        <end position="467"/>
    </location>
</feature>
<feature type="transmembrane region" description="Helical" evidence="6">
    <location>
        <begin position="420"/>
        <end position="443"/>
    </location>
</feature>
<feature type="transmembrane region" description="Helical" evidence="6">
    <location>
        <begin position="111"/>
        <end position="129"/>
    </location>
</feature>
<feature type="transmembrane region" description="Helical" evidence="6">
    <location>
        <begin position="165"/>
        <end position="185"/>
    </location>
</feature>
<keyword evidence="8" id="KW-1185">Reference proteome</keyword>
<proteinExistence type="predicted"/>
<evidence type="ECO:0000256" key="1">
    <source>
        <dbReference type="ARBA" id="ARBA00004651"/>
    </source>
</evidence>
<name>A0A239MPK3_9BACT</name>
<reference evidence="7 8" key="1">
    <citation type="submission" date="2017-06" db="EMBL/GenBank/DDBJ databases">
        <authorList>
            <person name="Kim H.J."/>
            <person name="Triplett B.A."/>
        </authorList>
    </citation>
    <scope>NUCLEOTIDE SEQUENCE [LARGE SCALE GENOMIC DNA]</scope>
    <source>
        <strain evidence="7 8">DSM 18704</strain>
    </source>
</reference>
<keyword evidence="4 6" id="KW-1133">Transmembrane helix</keyword>
<evidence type="ECO:0000256" key="2">
    <source>
        <dbReference type="ARBA" id="ARBA00022475"/>
    </source>
</evidence>
<evidence type="ECO:0000256" key="3">
    <source>
        <dbReference type="ARBA" id="ARBA00022692"/>
    </source>
</evidence>
<accession>A0A239MPK3</accession>
<feature type="transmembrane region" description="Helical" evidence="6">
    <location>
        <begin position="396"/>
        <end position="413"/>
    </location>
</feature>
<evidence type="ECO:0000256" key="4">
    <source>
        <dbReference type="ARBA" id="ARBA00022989"/>
    </source>
</evidence>
<keyword evidence="2" id="KW-1003">Cell membrane</keyword>
<feature type="transmembrane region" description="Helical" evidence="6">
    <location>
        <begin position="503"/>
        <end position="522"/>
    </location>
</feature>
<sequence length="705" mass="76220">MAASAVVTPPSPVSSSAIPRQSWTEALLQDLQPTPGRLAGTLRIVLASILALLLMEALQMPFISIGMYFIFLIGRDSPAVSLRSALFSLGIVSLAIAIELGVVILSDNDPVARLLSVAVVTFIAGMIVVSTTQPALGSSFGLIYCTVISLWEVHAPASRLVKTSLFLVGTFLIALGCAVAVEYVFGDRKPAEKLQEQRHIRYVALTKLFRLYAENAPQARRFEAAAAVSRIAIAGQAGMMTLYNAIVEQNLDTGGLPIAIRPRIAMLAQLMDVAAAFGLQNPAEVDPETQARCALIAEACNRLIPGALEAPVEGLQLGPAGRYTLLDRVEGALHSILTMPVAERGTRRRELVALPRKHVPFFIPGAIRSRESVAFALKISFCSTFLYVLYHALAWPGISTAVTTVLVTGLSSSGAIKQKLVFRVLGSVIGGLILAIGATAFLFPHMDTISSLVALEAVIAFIAAWIAGGPKFNYIGLQVAFSFYIVAYEGFSAPTELAPARDRFVGILIALALMVLVFDQLWPVRTTTVMRRGLASMLRIGGDLFTTLNASEKTADARQTILQHADGLRDRLGATVTALRSANTSVPYEFGANREDHIQTGDMILRAAITSAALFWNQLTVLHNSHDTDFLLDPDLQEMRRRMAIQLNVMADDVVVTGAVITKNPDVLLTPAILANPRYAEYARNTAARFEELQNFTAILEQHRY</sequence>
<feature type="transmembrane region" description="Helical" evidence="6">
    <location>
        <begin position="44"/>
        <end position="73"/>
    </location>
</feature>
<protein>
    <submittedName>
        <fullName evidence="7">Multidrug resistance protein MdtO</fullName>
    </submittedName>
</protein>
<dbReference type="Proteomes" id="UP000198356">
    <property type="component" value="Unassembled WGS sequence"/>
</dbReference>
<keyword evidence="5 6" id="KW-0472">Membrane</keyword>
<evidence type="ECO:0000256" key="6">
    <source>
        <dbReference type="SAM" id="Phobius"/>
    </source>
</evidence>
<dbReference type="GO" id="GO:0005886">
    <property type="term" value="C:plasma membrane"/>
    <property type="evidence" value="ECO:0007669"/>
    <property type="project" value="UniProtKB-SubCell"/>
</dbReference>
<dbReference type="PANTHER" id="PTHR30509:SF9">
    <property type="entry name" value="MULTIDRUG RESISTANCE PROTEIN MDTO"/>
    <property type="match status" value="1"/>
</dbReference>
<dbReference type="AlphaFoldDB" id="A0A239MPK3"/>
<evidence type="ECO:0000313" key="8">
    <source>
        <dbReference type="Proteomes" id="UP000198356"/>
    </source>
</evidence>
<feature type="transmembrane region" description="Helical" evidence="6">
    <location>
        <begin position="474"/>
        <end position="491"/>
    </location>
</feature>